<evidence type="ECO:0000313" key="4">
    <source>
        <dbReference type="EMBL" id="MBL0683186.1"/>
    </source>
</evidence>
<gene>
    <name evidence="4" type="ORF">JJQ60_06640</name>
</gene>
<dbReference type="AlphaFoldDB" id="A0A937DAX1"/>
<dbReference type="CDD" id="cd03354">
    <property type="entry name" value="LbH_SAT"/>
    <property type="match status" value="1"/>
</dbReference>
<keyword evidence="5" id="KW-1185">Reference proteome</keyword>
<evidence type="ECO:0000256" key="2">
    <source>
        <dbReference type="ARBA" id="ARBA00022679"/>
    </source>
</evidence>
<dbReference type="InterPro" id="IPR045304">
    <property type="entry name" value="LbH_SAT"/>
</dbReference>
<evidence type="ECO:0000256" key="1">
    <source>
        <dbReference type="ARBA" id="ARBA00007274"/>
    </source>
</evidence>
<protein>
    <submittedName>
        <fullName evidence="4">Serine acetyltransferase</fullName>
    </submittedName>
</protein>
<accession>A0A937DAX1</accession>
<reference evidence="4" key="1">
    <citation type="submission" date="2021-01" db="EMBL/GenBank/DDBJ databases">
        <authorList>
            <person name="Zhong Y.L."/>
        </authorList>
    </citation>
    <scope>NUCLEOTIDE SEQUENCE</scope>
    <source>
        <strain evidence="4">KCTC 23302</strain>
    </source>
</reference>
<evidence type="ECO:0000313" key="5">
    <source>
        <dbReference type="Proteomes" id="UP000651057"/>
    </source>
</evidence>
<keyword evidence="2" id="KW-0808">Transferase</keyword>
<keyword evidence="3" id="KW-0012">Acyltransferase</keyword>
<dbReference type="SUPFAM" id="SSF51161">
    <property type="entry name" value="Trimeric LpxA-like enzymes"/>
    <property type="match status" value="1"/>
</dbReference>
<dbReference type="EMBL" id="JAERQJ010000002">
    <property type="protein sequence ID" value="MBL0683186.1"/>
    <property type="molecule type" value="Genomic_DNA"/>
</dbReference>
<dbReference type="InterPro" id="IPR011004">
    <property type="entry name" value="Trimer_LpxA-like_sf"/>
</dbReference>
<name>A0A937DAX1_9FLAO</name>
<sequence>MRIFYLIHQLLFLPHMLLYISSKNKNLIREDLYCKDVIPNSSFKVAFDLTRRLSQSKYFRTLFYFRTAGLFSNILRVFYPRDNRFTIDMHTKIDGGVILAHPYSSIINAKQIGKNLYINQLVTVGEKEGDKPTIGDNVKLYTNCTIIGDITIGDNCIIGAGAVVTKSIPKNSVAVGNPAKVIKTIEVVERSQENEVQ</sequence>
<comment type="caution">
    <text evidence="4">The sequence shown here is derived from an EMBL/GenBank/DDBJ whole genome shotgun (WGS) entry which is preliminary data.</text>
</comment>
<comment type="similarity">
    <text evidence="1">Belongs to the transferase hexapeptide repeat family.</text>
</comment>
<dbReference type="Pfam" id="PF00132">
    <property type="entry name" value="Hexapep"/>
    <property type="match status" value="1"/>
</dbReference>
<dbReference type="Proteomes" id="UP000651057">
    <property type="component" value="Unassembled WGS sequence"/>
</dbReference>
<dbReference type="InterPro" id="IPR001451">
    <property type="entry name" value="Hexapep"/>
</dbReference>
<dbReference type="GO" id="GO:0016746">
    <property type="term" value="F:acyltransferase activity"/>
    <property type="evidence" value="ECO:0007669"/>
    <property type="project" value="UniProtKB-KW"/>
</dbReference>
<proteinExistence type="inferred from homology"/>
<organism evidence="4 5">
    <name type="scientific">Aquimarina mytili</name>
    <dbReference type="NCBI Taxonomy" id="874423"/>
    <lineage>
        <taxon>Bacteria</taxon>
        <taxon>Pseudomonadati</taxon>
        <taxon>Bacteroidota</taxon>
        <taxon>Flavobacteriia</taxon>
        <taxon>Flavobacteriales</taxon>
        <taxon>Flavobacteriaceae</taxon>
        <taxon>Aquimarina</taxon>
    </lineage>
</organism>
<dbReference type="PANTHER" id="PTHR42811">
    <property type="entry name" value="SERINE ACETYLTRANSFERASE"/>
    <property type="match status" value="1"/>
</dbReference>
<dbReference type="Gene3D" id="2.160.10.10">
    <property type="entry name" value="Hexapeptide repeat proteins"/>
    <property type="match status" value="1"/>
</dbReference>
<evidence type="ECO:0000256" key="3">
    <source>
        <dbReference type="ARBA" id="ARBA00023315"/>
    </source>
</evidence>